<feature type="domain" description="Extradiol ring-cleavage dioxygenase class III enzyme subunit B" evidence="6">
    <location>
        <begin position="12"/>
        <end position="231"/>
    </location>
</feature>
<dbReference type="Gene3D" id="3.40.830.10">
    <property type="entry name" value="LigB-like"/>
    <property type="match status" value="1"/>
</dbReference>
<comment type="cofactor">
    <cofactor evidence="1">
        <name>Zn(2+)</name>
        <dbReference type="ChEBI" id="CHEBI:29105"/>
    </cofactor>
</comment>
<dbReference type="SUPFAM" id="SSF53213">
    <property type="entry name" value="LigB-like"/>
    <property type="match status" value="1"/>
</dbReference>
<dbReference type="PIRSF" id="PIRSF006157">
    <property type="entry name" value="Doxgns_DODA"/>
    <property type="match status" value="1"/>
</dbReference>
<keyword evidence="5 7" id="KW-0560">Oxidoreductase</keyword>
<keyword evidence="7" id="KW-0223">Dioxygenase</keyword>
<dbReference type="GO" id="GO:0016702">
    <property type="term" value="F:oxidoreductase activity, acting on single donors with incorporation of molecular oxygen, incorporation of two atoms of oxygen"/>
    <property type="evidence" value="ECO:0007669"/>
    <property type="project" value="UniProtKB-ARBA"/>
</dbReference>
<sequence>MTALEPREAGRFVQQLGQALDQQFGRPRAVLALSAHSLSRAPVLLAGPRHHAVYDFGGFDPKLQTLRYDAEGAPELAQQIMTLAAQAGLPMHQLTQGGLDHGIWTPLRYIYPEADVPVLPLAFSPRQSPAEQYALGELLAPLADQGVLILGSGSLTHNLGLVFGQGRPPAIDAAEIPASAQFREWMRARAAAGDWQSLQAYRSQAPHAAEMHPTDEHLLPFFIAAGAGGRSEPALRLHASLTFGSLAMDAYAFGDSAPRLAAALQGVEERTL</sequence>
<dbReference type="EC" id="1.13.11.-" evidence="7"/>
<dbReference type="PANTHER" id="PTHR30096:SF0">
    <property type="entry name" value="4,5-DOPA DIOXYGENASE EXTRADIOL-LIKE PROTEIN"/>
    <property type="match status" value="1"/>
</dbReference>
<organism evidence="7 8">
    <name type="scientific">Roseateles oligotrophus</name>
    <dbReference type="NCBI Taxonomy" id="1769250"/>
    <lineage>
        <taxon>Bacteria</taxon>
        <taxon>Pseudomonadati</taxon>
        <taxon>Pseudomonadota</taxon>
        <taxon>Betaproteobacteria</taxon>
        <taxon>Burkholderiales</taxon>
        <taxon>Sphaerotilaceae</taxon>
        <taxon>Roseateles</taxon>
    </lineage>
</organism>
<keyword evidence="8" id="KW-1185">Reference proteome</keyword>
<dbReference type="InterPro" id="IPR014436">
    <property type="entry name" value="Extradiol_dOase_DODA"/>
</dbReference>
<comment type="caution">
    <text evidence="7">The sequence shown here is derived from an EMBL/GenBank/DDBJ whole genome shotgun (WGS) entry which is preliminary data.</text>
</comment>
<gene>
    <name evidence="7" type="ORF">HNP55_000650</name>
</gene>
<evidence type="ECO:0000256" key="1">
    <source>
        <dbReference type="ARBA" id="ARBA00001947"/>
    </source>
</evidence>
<dbReference type="EMBL" id="JACHLP010000001">
    <property type="protein sequence ID" value="MBB4842155.1"/>
    <property type="molecule type" value="Genomic_DNA"/>
</dbReference>
<evidence type="ECO:0000256" key="2">
    <source>
        <dbReference type="ARBA" id="ARBA00007581"/>
    </source>
</evidence>
<dbReference type="AlphaFoldDB" id="A0A840L6B9"/>
<dbReference type="PANTHER" id="PTHR30096">
    <property type="entry name" value="4,5-DOPA DIOXYGENASE EXTRADIOL-LIKE PROTEIN"/>
    <property type="match status" value="1"/>
</dbReference>
<comment type="similarity">
    <text evidence="2">Belongs to the DODA-type extradiol aromatic ring-opening dioxygenase family.</text>
</comment>
<evidence type="ECO:0000256" key="3">
    <source>
        <dbReference type="ARBA" id="ARBA00022723"/>
    </source>
</evidence>
<proteinExistence type="inferred from homology"/>
<keyword evidence="3" id="KW-0479">Metal-binding</keyword>
<dbReference type="Pfam" id="PF02900">
    <property type="entry name" value="LigB"/>
    <property type="match status" value="1"/>
</dbReference>
<dbReference type="CDD" id="cd07363">
    <property type="entry name" value="45_DOPA_Dioxygenase"/>
    <property type="match status" value="1"/>
</dbReference>
<evidence type="ECO:0000256" key="4">
    <source>
        <dbReference type="ARBA" id="ARBA00022833"/>
    </source>
</evidence>
<protein>
    <submittedName>
        <fullName evidence="7">4,5-DOPA dioxygenase extradiol</fullName>
        <ecNumber evidence="7">1.13.11.-</ecNumber>
    </submittedName>
</protein>
<evidence type="ECO:0000313" key="8">
    <source>
        <dbReference type="Proteomes" id="UP000562027"/>
    </source>
</evidence>
<dbReference type="GO" id="GO:0008270">
    <property type="term" value="F:zinc ion binding"/>
    <property type="evidence" value="ECO:0007669"/>
    <property type="project" value="InterPro"/>
</dbReference>
<name>A0A840L6B9_9BURK</name>
<evidence type="ECO:0000313" key="7">
    <source>
        <dbReference type="EMBL" id="MBB4842155.1"/>
    </source>
</evidence>
<dbReference type="Proteomes" id="UP000562027">
    <property type="component" value="Unassembled WGS sequence"/>
</dbReference>
<keyword evidence="4" id="KW-0862">Zinc</keyword>
<accession>A0A840L6B9</accession>
<evidence type="ECO:0000256" key="5">
    <source>
        <dbReference type="ARBA" id="ARBA00023002"/>
    </source>
</evidence>
<dbReference type="GO" id="GO:0008198">
    <property type="term" value="F:ferrous iron binding"/>
    <property type="evidence" value="ECO:0007669"/>
    <property type="project" value="InterPro"/>
</dbReference>
<evidence type="ECO:0000259" key="6">
    <source>
        <dbReference type="Pfam" id="PF02900"/>
    </source>
</evidence>
<dbReference type="InterPro" id="IPR004183">
    <property type="entry name" value="Xdiol_dOase_suB"/>
</dbReference>
<reference evidence="7 8" key="1">
    <citation type="submission" date="2020-08" db="EMBL/GenBank/DDBJ databases">
        <title>Functional genomics of gut bacteria from endangered species of beetles.</title>
        <authorList>
            <person name="Carlos-Shanley C."/>
        </authorList>
    </citation>
    <scope>NUCLEOTIDE SEQUENCE [LARGE SCALE GENOMIC DNA]</scope>
    <source>
        <strain evidence="7 8">S00239</strain>
    </source>
</reference>